<name>A0A9Q0M1T6_BLOTA</name>
<feature type="coiled-coil region" evidence="1">
    <location>
        <begin position="85"/>
        <end position="112"/>
    </location>
</feature>
<keyword evidence="1" id="KW-0175">Coiled coil</keyword>
<evidence type="ECO:0000256" key="1">
    <source>
        <dbReference type="SAM" id="Coils"/>
    </source>
</evidence>
<reference evidence="2" key="1">
    <citation type="submission" date="2022-12" db="EMBL/GenBank/DDBJ databases">
        <title>Genome assemblies of Blomia tropicalis.</title>
        <authorList>
            <person name="Cui Y."/>
        </authorList>
    </citation>
    <scope>NUCLEOTIDE SEQUENCE</scope>
    <source>
        <tissue evidence="2">Adult mites</tissue>
    </source>
</reference>
<protein>
    <submittedName>
        <fullName evidence="2">Uncharacterized protein</fullName>
    </submittedName>
</protein>
<comment type="caution">
    <text evidence="2">The sequence shown here is derived from an EMBL/GenBank/DDBJ whole genome shotgun (WGS) entry which is preliminary data.</text>
</comment>
<proteinExistence type="predicted"/>
<evidence type="ECO:0000313" key="2">
    <source>
        <dbReference type="EMBL" id="KAJ6217138.1"/>
    </source>
</evidence>
<dbReference type="Proteomes" id="UP001142055">
    <property type="component" value="Chromosome 3"/>
</dbReference>
<organism evidence="2 3">
    <name type="scientific">Blomia tropicalis</name>
    <name type="common">Mite</name>
    <dbReference type="NCBI Taxonomy" id="40697"/>
    <lineage>
        <taxon>Eukaryota</taxon>
        <taxon>Metazoa</taxon>
        <taxon>Ecdysozoa</taxon>
        <taxon>Arthropoda</taxon>
        <taxon>Chelicerata</taxon>
        <taxon>Arachnida</taxon>
        <taxon>Acari</taxon>
        <taxon>Acariformes</taxon>
        <taxon>Sarcoptiformes</taxon>
        <taxon>Astigmata</taxon>
        <taxon>Glycyphagoidea</taxon>
        <taxon>Echimyopodidae</taxon>
        <taxon>Blomia</taxon>
    </lineage>
</organism>
<accession>A0A9Q0M1T6</accession>
<evidence type="ECO:0000313" key="3">
    <source>
        <dbReference type="Proteomes" id="UP001142055"/>
    </source>
</evidence>
<dbReference type="EMBL" id="JAPWDV010000003">
    <property type="protein sequence ID" value="KAJ6217138.1"/>
    <property type="molecule type" value="Genomic_DNA"/>
</dbReference>
<sequence length="194" mass="22544">MLRLGMRQLELQHYSSRKSDMEDELQMTALIIEQFDMDLLSGVWFHGQNVTHDPNSIGQLAANLLPPSNILLKKHSGKEVNLEIIEQMKQKMRLISEQLSSLQDKIKNITTKQQQDRTSFNRFCQLKKAELQPVIAFSAEYFDARMSQLMLKPKLDKLNTNIDRIRRTYSATMNDLHLVSCFIRQHGLERAPES</sequence>
<dbReference type="AlphaFoldDB" id="A0A9Q0M1T6"/>
<gene>
    <name evidence="2" type="ORF">RDWZM_008295</name>
</gene>
<keyword evidence="3" id="KW-1185">Reference proteome</keyword>